<proteinExistence type="predicted"/>
<name>A0A2U1SXP5_9MICO</name>
<keyword evidence="1" id="KW-0812">Transmembrane</keyword>
<comment type="caution">
    <text evidence="2">The sequence shown here is derived from an EMBL/GenBank/DDBJ whole genome shotgun (WGS) entry which is preliminary data.</text>
</comment>
<evidence type="ECO:0000313" key="3">
    <source>
        <dbReference type="Proteomes" id="UP000244978"/>
    </source>
</evidence>
<gene>
    <name evidence="2" type="ORF">DF220_13415</name>
</gene>
<dbReference type="OrthoDB" id="3388334at2"/>
<feature type="transmembrane region" description="Helical" evidence="1">
    <location>
        <begin position="45"/>
        <end position="71"/>
    </location>
</feature>
<evidence type="ECO:0000256" key="1">
    <source>
        <dbReference type="SAM" id="Phobius"/>
    </source>
</evidence>
<reference evidence="3" key="1">
    <citation type="submission" date="2018-04" db="EMBL/GenBank/DDBJ databases">
        <authorList>
            <person name="Liu S."/>
            <person name="Wang Z."/>
            <person name="Li J."/>
        </authorList>
    </citation>
    <scope>NUCLEOTIDE SEQUENCE [LARGE SCALE GENOMIC DNA]</scope>
    <source>
        <strain evidence="3">S1194</strain>
    </source>
</reference>
<dbReference type="AlphaFoldDB" id="A0A2U1SXP5"/>
<sequence>MFVVASLATALISWFRPSKYLTLASAITLVAAVIVAIMPTPGASVVLSIITGTLCLALAVIGGGPAASVVLQLATRGSSTFGVHGGILLDGGRREVLRGGLTIGLLERAAIAGTLIAGFPEGLAVVVAIKGVGRFTELSDAEAQERFIIGTFASVLWACIAASISLLVRGGL</sequence>
<accession>A0A2U1SXP5</accession>
<organism evidence="2 3">
    <name type="scientific">Homoserinimonas hongtaonis</name>
    <dbReference type="NCBI Taxonomy" id="2079791"/>
    <lineage>
        <taxon>Bacteria</taxon>
        <taxon>Bacillati</taxon>
        <taxon>Actinomycetota</taxon>
        <taxon>Actinomycetes</taxon>
        <taxon>Micrococcales</taxon>
        <taxon>Microbacteriaceae</taxon>
        <taxon>Homoserinimonas</taxon>
    </lineage>
</organism>
<protein>
    <submittedName>
        <fullName evidence="2">Uncharacterized protein</fullName>
    </submittedName>
</protein>
<feature type="transmembrane region" description="Helical" evidence="1">
    <location>
        <begin position="20"/>
        <end position="38"/>
    </location>
</feature>
<dbReference type="EMBL" id="QEEX01000002">
    <property type="protein sequence ID" value="PWB96405.1"/>
    <property type="molecule type" value="Genomic_DNA"/>
</dbReference>
<keyword evidence="1" id="KW-1133">Transmembrane helix</keyword>
<evidence type="ECO:0000313" key="2">
    <source>
        <dbReference type="EMBL" id="PWB96405.1"/>
    </source>
</evidence>
<feature type="transmembrane region" description="Helical" evidence="1">
    <location>
        <begin position="147"/>
        <end position="168"/>
    </location>
</feature>
<keyword evidence="1" id="KW-0472">Membrane</keyword>
<dbReference type="Proteomes" id="UP000244978">
    <property type="component" value="Unassembled WGS sequence"/>
</dbReference>
<dbReference type="KEGG" id="salc:C2138_04725"/>
<keyword evidence="3" id="KW-1185">Reference proteome</keyword>